<reference evidence="1" key="1">
    <citation type="submission" date="2023-10" db="EMBL/GenBank/DDBJ databases">
        <authorList>
            <person name="Rodriguez Cubillos JULIANA M."/>
            <person name="De Vega J."/>
        </authorList>
    </citation>
    <scope>NUCLEOTIDE SEQUENCE</scope>
</reference>
<comment type="caution">
    <text evidence="1">The sequence shown here is derived from an EMBL/GenBank/DDBJ whole genome shotgun (WGS) entry which is preliminary data.</text>
</comment>
<evidence type="ECO:0000313" key="1">
    <source>
        <dbReference type="EMBL" id="CAJ2673678.1"/>
    </source>
</evidence>
<evidence type="ECO:0000313" key="2">
    <source>
        <dbReference type="Proteomes" id="UP001177021"/>
    </source>
</evidence>
<gene>
    <name evidence="1" type="ORF">MILVUS5_LOCUS37102</name>
</gene>
<protein>
    <submittedName>
        <fullName evidence="1">Uncharacterized protein</fullName>
    </submittedName>
</protein>
<dbReference type="Proteomes" id="UP001177021">
    <property type="component" value="Unassembled WGS sequence"/>
</dbReference>
<keyword evidence="2" id="KW-1185">Reference proteome</keyword>
<proteinExistence type="predicted"/>
<dbReference type="EMBL" id="CASHSV030000716">
    <property type="protein sequence ID" value="CAJ2673678.1"/>
    <property type="molecule type" value="Genomic_DNA"/>
</dbReference>
<organism evidence="1 2">
    <name type="scientific">Trifolium pratense</name>
    <name type="common">Red clover</name>
    <dbReference type="NCBI Taxonomy" id="57577"/>
    <lineage>
        <taxon>Eukaryota</taxon>
        <taxon>Viridiplantae</taxon>
        <taxon>Streptophyta</taxon>
        <taxon>Embryophyta</taxon>
        <taxon>Tracheophyta</taxon>
        <taxon>Spermatophyta</taxon>
        <taxon>Magnoliopsida</taxon>
        <taxon>eudicotyledons</taxon>
        <taxon>Gunneridae</taxon>
        <taxon>Pentapetalae</taxon>
        <taxon>rosids</taxon>
        <taxon>fabids</taxon>
        <taxon>Fabales</taxon>
        <taxon>Fabaceae</taxon>
        <taxon>Papilionoideae</taxon>
        <taxon>50 kb inversion clade</taxon>
        <taxon>NPAAA clade</taxon>
        <taxon>Hologalegina</taxon>
        <taxon>IRL clade</taxon>
        <taxon>Trifolieae</taxon>
        <taxon>Trifolium</taxon>
    </lineage>
</organism>
<sequence>MEEYCCRARPHFSLSPSFPSVDSSTYVNIQPISSDIYFNILVEYTHMFVPTDGTRSFGSTCRHVLRNVSMEQLMQETTFVPWFSKINFPKDAFRLVFEEILQCANHMVFEDEEDLNVFSIRVDLDVTTPLEDDSCDEGDYYKDEENNGLDEDEEEIEIEEQQEEDSDLVPAITRATKGESYEDYYTDEEEMEVEEEEDNRLVAARSIEGESYELDYADNYGYDGNVDLDEDEEEMEVEEEEEDNEVVTRASEVEGYEVDYEDSYSYEGYDGLEEDEEEMIFEEEHIRFNPAAKSCIEELEEVEEVAKCVICFEDLNAGVRLPCSHIFHANCIQDWLEVANSCPLCRFQFRIADTCVDYL</sequence>
<accession>A0ACB0LWH5</accession>
<name>A0ACB0LWH5_TRIPR</name>